<evidence type="ECO:0000259" key="2">
    <source>
        <dbReference type="Pfam" id="PF08327"/>
    </source>
</evidence>
<dbReference type="InterPro" id="IPR023393">
    <property type="entry name" value="START-like_dom_sf"/>
</dbReference>
<organism evidence="3 4">
    <name type="scientific">Ornithinibacillus bavariensis</name>
    <dbReference type="NCBI Taxonomy" id="545502"/>
    <lineage>
        <taxon>Bacteria</taxon>
        <taxon>Bacillati</taxon>
        <taxon>Bacillota</taxon>
        <taxon>Bacilli</taxon>
        <taxon>Bacillales</taxon>
        <taxon>Bacillaceae</taxon>
        <taxon>Ornithinibacillus</taxon>
    </lineage>
</organism>
<reference evidence="3" key="1">
    <citation type="submission" date="2021-03" db="EMBL/GenBank/DDBJ databases">
        <title>Antimicrobial resistance genes in bacteria isolated from Japanese honey, and their potential for conferring macrolide and lincosamide resistance in the American foulbrood pathogen Paenibacillus larvae.</title>
        <authorList>
            <person name="Okamoto M."/>
            <person name="Kumagai M."/>
            <person name="Kanamori H."/>
            <person name="Takamatsu D."/>
        </authorList>
    </citation>
    <scope>NUCLEOTIDE SEQUENCE</scope>
    <source>
        <strain evidence="3">J43TS3</strain>
    </source>
</reference>
<evidence type="ECO:0000313" key="3">
    <source>
        <dbReference type="EMBL" id="GIO26592.1"/>
    </source>
</evidence>
<dbReference type="Gene3D" id="3.30.530.20">
    <property type="match status" value="1"/>
</dbReference>
<protein>
    <submittedName>
        <fullName evidence="3">Activator of HSP90 ATPase</fullName>
    </submittedName>
</protein>
<feature type="domain" description="Activator of Hsp90 ATPase homologue 1/2-like C-terminal" evidence="2">
    <location>
        <begin position="25"/>
        <end position="161"/>
    </location>
</feature>
<dbReference type="AlphaFoldDB" id="A0A920C7D9"/>
<dbReference type="RefSeq" id="WP_212920113.1">
    <property type="nucleotide sequence ID" value="NZ_BORP01000002.1"/>
</dbReference>
<evidence type="ECO:0000313" key="4">
    <source>
        <dbReference type="Proteomes" id="UP000676917"/>
    </source>
</evidence>
<keyword evidence="4" id="KW-1185">Reference proteome</keyword>
<comment type="caution">
    <text evidence="3">The sequence shown here is derived from an EMBL/GenBank/DDBJ whole genome shotgun (WGS) entry which is preliminary data.</text>
</comment>
<comment type="similarity">
    <text evidence="1">Belongs to the AHA1 family.</text>
</comment>
<sequence length="169" mass="19880">MRKKTKIFKDQVRRELTIERTVAIPLQYAWDGWTKPEHIARWWGPKEWTSTVYEMDVRPGGVWRYRLCPDNGDGEEAYCKAIYQEVIEPLRLVYIDSFTDKNWNIVENSEMYTVVTFSEVMEGSVLRIITRFNSSEELNKAEEMGMVKGFTDAFDRLEEYLISKNGGTL</sequence>
<evidence type="ECO:0000256" key="1">
    <source>
        <dbReference type="ARBA" id="ARBA00006817"/>
    </source>
</evidence>
<dbReference type="Pfam" id="PF08327">
    <property type="entry name" value="AHSA1"/>
    <property type="match status" value="1"/>
</dbReference>
<dbReference type="EMBL" id="BORP01000002">
    <property type="protein sequence ID" value="GIO26592.1"/>
    <property type="molecule type" value="Genomic_DNA"/>
</dbReference>
<proteinExistence type="inferred from homology"/>
<gene>
    <name evidence="3" type="ORF">J43TS3_12030</name>
</gene>
<dbReference type="SUPFAM" id="SSF55961">
    <property type="entry name" value="Bet v1-like"/>
    <property type="match status" value="1"/>
</dbReference>
<dbReference type="InterPro" id="IPR013538">
    <property type="entry name" value="ASHA1/2-like_C"/>
</dbReference>
<name>A0A920C7D9_9BACI</name>
<accession>A0A920C7D9</accession>
<dbReference type="Proteomes" id="UP000676917">
    <property type="component" value="Unassembled WGS sequence"/>
</dbReference>